<sequence length="652" mass="78238">MKDSYNSNFIQIDEQIYKSKSGNNVIILENVNKATFVKLQNLKNIQNEMAEKQYNQGYIIKIGDLIYNQDKQITEVWLQNQDYLKYIKNIRALDEYLKCELLNSACVLINILFQNQYEILPKLTNENFFFDSEKLMISFLTDNFKQDNQYTIYNVIAELMIQIIENKSCLLHQEIYEFYQKQIQKLFNKENISSFLQEYSYSYETIRKKFINMPILPSQLQITIPKYDLNQSIRSNISTSQSLSNLDMQILQQQQQLQNKFISKGAYQDQAEFYKLEILKNKNFIQKVEENYLYYFDLEFLKFLKRIYSEMYLDLNEKQMRKIEKIQKLIDLQDQCYQMEIDRNYQIPNLVDLNHTYQYYVFKHMEDYYIQQKDKDQLSNFRAKNSQIISKLNKIDESKFEFNQISNNFETYVHQERCSFLKWFFLGGNDALNNFIKNQNLQKKEQQVDRESIIQDYNKKVNYSDFKQLYLQDAEEFQIGYAVDHKNNYYKGVFQNEQLIFGDILQVQENKIFHYESVSNQNNQICGKKSKKTVYFLIVQAEKQEIYEGEIKNGQYFGKGQLIKIQENTIYEGNFLNGLPEGRGVIRVKDKGFFKYEGNFQQGEYDDDNGKFYINIDQNSYNLETWKVSKGKKIKRKSCKKISKHNFQQNAI</sequence>
<dbReference type="InterPro" id="IPR052472">
    <property type="entry name" value="MORN3"/>
</dbReference>
<evidence type="ECO:0000313" key="6">
    <source>
        <dbReference type="EMBL" id="CAD8118474.1"/>
    </source>
</evidence>
<dbReference type="EMBL" id="CAJJDN010000117">
    <property type="protein sequence ID" value="CAD8118474.1"/>
    <property type="molecule type" value="Genomic_DNA"/>
</dbReference>
<accession>A0A8S1QUI3</accession>
<dbReference type="Proteomes" id="UP000692954">
    <property type="component" value="Unassembled WGS sequence"/>
</dbReference>
<dbReference type="OrthoDB" id="306522at2759"/>
<comment type="caution">
    <text evidence="6">The sequence shown here is derived from an EMBL/GenBank/DDBJ whole genome shotgun (WGS) entry which is preliminary data.</text>
</comment>
<comment type="subcellular location">
    <subcellularLocation>
        <location evidence="1">Cytoplasmic vesicle</location>
        <location evidence="1">Secretory vesicle</location>
        <location evidence="1">Acrosome</location>
    </subcellularLocation>
</comment>
<dbReference type="PANTHER" id="PTHR46511">
    <property type="entry name" value="MORN REPEAT-CONTAINING PROTEIN 3"/>
    <property type="match status" value="1"/>
</dbReference>
<name>A0A8S1QUI3_9CILI</name>
<dbReference type="InterPro" id="IPR003409">
    <property type="entry name" value="MORN"/>
</dbReference>
<evidence type="ECO:0000256" key="3">
    <source>
        <dbReference type="ARBA" id="ARBA00023329"/>
    </source>
</evidence>
<evidence type="ECO:0000256" key="1">
    <source>
        <dbReference type="ARBA" id="ARBA00004218"/>
    </source>
</evidence>
<evidence type="ECO:0000313" key="7">
    <source>
        <dbReference type="Proteomes" id="UP000692954"/>
    </source>
</evidence>
<organism evidence="6 7">
    <name type="scientific">Paramecium sonneborni</name>
    <dbReference type="NCBI Taxonomy" id="65129"/>
    <lineage>
        <taxon>Eukaryota</taxon>
        <taxon>Sar</taxon>
        <taxon>Alveolata</taxon>
        <taxon>Ciliophora</taxon>
        <taxon>Intramacronucleata</taxon>
        <taxon>Oligohymenophorea</taxon>
        <taxon>Peniculida</taxon>
        <taxon>Parameciidae</taxon>
        <taxon>Paramecium</taxon>
    </lineage>
</organism>
<dbReference type="GO" id="GO:0001669">
    <property type="term" value="C:acrosomal vesicle"/>
    <property type="evidence" value="ECO:0007669"/>
    <property type="project" value="UniProtKB-SubCell"/>
</dbReference>
<evidence type="ECO:0000256" key="5">
    <source>
        <dbReference type="ARBA" id="ARBA00045851"/>
    </source>
</evidence>
<dbReference type="SMART" id="SM00698">
    <property type="entry name" value="MORN"/>
    <property type="match status" value="2"/>
</dbReference>
<proteinExistence type="predicted"/>
<keyword evidence="3" id="KW-0968">Cytoplasmic vesicle</keyword>
<reference evidence="6" key="1">
    <citation type="submission" date="2021-01" db="EMBL/GenBank/DDBJ databases">
        <authorList>
            <consortium name="Genoscope - CEA"/>
            <person name="William W."/>
        </authorList>
    </citation>
    <scope>NUCLEOTIDE SEQUENCE</scope>
</reference>
<gene>
    <name evidence="6" type="ORF">PSON_ATCC_30995.1.T1170123</name>
</gene>
<keyword evidence="2" id="KW-0677">Repeat</keyword>
<dbReference type="AlphaFoldDB" id="A0A8S1QUI3"/>
<evidence type="ECO:0000256" key="2">
    <source>
        <dbReference type="ARBA" id="ARBA00022737"/>
    </source>
</evidence>
<dbReference type="PANTHER" id="PTHR46511:SF1">
    <property type="entry name" value="MORN REPEAT-CONTAINING PROTEIN 3"/>
    <property type="match status" value="1"/>
</dbReference>
<comment type="function">
    <text evidence="5">Assembles a suppression complex (suppresome) by tethering SIRT1 and MDM2 to regulate composite modifications of p53/TP53. Confers both deacetylation-mediated functional inactivation, by SIRT1, and ubiquitination-dependent degradation, by MDM2, of p53/TP53, promoting a proliferative and cell survival behaviors. May play a role in the regulation of spermatogenesis.</text>
</comment>
<protein>
    <recommendedName>
        <fullName evidence="4">MORN repeat-containing protein 3</fullName>
    </recommendedName>
</protein>
<evidence type="ECO:0000256" key="4">
    <source>
        <dbReference type="ARBA" id="ARBA00039854"/>
    </source>
</evidence>
<keyword evidence="7" id="KW-1185">Reference proteome</keyword>